<evidence type="ECO:0000313" key="2">
    <source>
        <dbReference type="EMBL" id="KAJ1351711.1"/>
    </source>
</evidence>
<protein>
    <submittedName>
        <fullName evidence="2">Uncharacterized protein</fullName>
    </submittedName>
</protein>
<evidence type="ECO:0000313" key="3">
    <source>
        <dbReference type="Proteomes" id="UP001196413"/>
    </source>
</evidence>
<accession>A0AAD5MLY7</accession>
<evidence type="ECO:0000256" key="1">
    <source>
        <dbReference type="SAM" id="MobiDB-lite"/>
    </source>
</evidence>
<proteinExistence type="predicted"/>
<sequence length="95" mass="10416">MYASIFPIPLQSYYGVHAERARRTLRWCSCTTFDVLHCNVVVGNEERSISNSVDVDEMVEADHDEMVEANSAASPAAGPLPEADAISELTSNEDL</sequence>
<gene>
    <name evidence="2" type="ORF">KIN20_007831</name>
</gene>
<dbReference type="EMBL" id="JAHQIW010001201">
    <property type="protein sequence ID" value="KAJ1351711.1"/>
    <property type="molecule type" value="Genomic_DNA"/>
</dbReference>
<reference evidence="2" key="1">
    <citation type="submission" date="2021-06" db="EMBL/GenBank/DDBJ databases">
        <title>Parelaphostrongylus tenuis whole genome reference sequence.</title>
        <authorList>
            <person name="Garwood T.J."/>
            <person name="Larsen P.A."/>
            <person name="Fountain-Jones N.M."/>
            <person name="Garbe J.R."/>
            <person name="Macchietto M.G."/>
            <person name="Kania S.A."/>
            <person name="Gerhold R.W."/>
            <person name="Richards J.E."/>
            <person name="Wolf T.M."/>
        </authorList>
    </citation>
    <scope>NUCLEOTIDE SEQUENCE</scope>
    <source>
        <strain evidence="2">MNPRO001-30</strain>
        <tissue evidence="2">Meninges</tissue>
    </source>
</reference>
<comment type="caution">
    <text evidence="2">The sequence shown here is derived from an EMBL/GenBank/DDBJ whole genome shotgun (WGS) entry which is preliminary data.</text>
</comment>
<dbReference type="AlphaFoldDB" id="A0AAD5MLY7"/>
<feature type="region of interest" description="Disordered" evidence="1">
    <location>
        <begin position="69"/>
        <end position="95"/>
    </location>
</feature>
<organism evidence="2 3">
    <name type="scientific">Parelaphostrongylus tenuis</name>
    <name type="common">Meningeal worm</name>
    <dbReference type="NCBI Taxonomy" id="148309"/>
    <lineage>
        <taxon>Eukaryota</taxon>
        <taxon>Metazoa</taxon>
        <taxon>Ecdysozoa</taxon>
        <taxon>Nematoda</taxon>
        <taxon>Chromadorea</taxon>
        <taxon>Rhabditida</taxon>
        <taxon>Rhabditina</taxon>
        <taxon>Rhabditomorpha</taxon>
        <taxon>Strongyloidea</taxon>
        <taxon>Metastrongylidae</taxon>
        <taxon>Parelaphostrongylus</taxon>
    </lineage>
</organism>
<keyword evidence="3" id="KW-1185">Reference proteome</keyword>
<name>A0AAD5MLY7_PARTN</name>
<dbReference type="Proteomes" id="UP001196413">
    <property type="component" value="Unassembled WGS sequence"/>
</dbReference>